<dbReference type="RefSeq" id="WP_259408754.1">
    <property type="nucleotide sequence ID" value="NZ_BAAAHW010000001.1"/>
</dbReference>
<evidence type="ECO:0000313" key="3">
    <source>
        <dbReference type="Proteomes" id="UP000577386"/>
    </source>
</evidence>
<accession>A0A7W3RPP2</accession>
<comment type="caution">
    <text evidence="2">The sequence shown here is derived from an EMBL/GenBank/DDBJ whole genome shotgun (WGS) entry which is preliminary data.</text>
</comment>
<gene>
    <name evidence="2" type="ORF">HDA42_005771</name>
</gene>
<dbReference type="EMBL" id="JACJIJ010000002">
    <property type="protein sequence ID" value="MBA9056593.1"/>
    <property type="molecule type" value="Genomic_DNA"/>
</dbReference>
<dbReference type="Proteomes" id="UP000577386">
    <property type="component" value="Unassembled WGS sequence"/>
</dbReference>
<organism evidence="2 3">
    <name type="scientific">Streptomyces murinus</name>
    <dbReference type="NCBI Taxonomy" id="33900"/>
    <lineage>
        <taxon>Bacteria</taxon>
        <taxon>Bacillati</taxon>
        <taxon>Actinomycetota</taxon>
        <taxon>Actinomycetes</taxon>
        <taxon>Kitasatosporales</taxon>
        <taxon>Streptomycetaceae</taxon>
        <taxon>Streptomyces</taxon>
    </lineage>
</organism>
<dbReference type="AlphaFoldDB" id="A0A7W3RPP2"/>
<protein>
    <submittedName>
        <fullName evidence="2">Uncharacterized protein</fullName>
    </submittedName>
</protein>
<reference evidence="2 3" key="1">
    <citation type="submission" date="2020-08" db="EMBL/GenBank/DDBJ databases">
        <title>Sequencing the genomes of 1000 actinobacteria strains.</title>
        <authorList>
            <person name="Klenk H.-P."/>
        </authorList>
    </citation>
    <scope>NUCLEOTIDE SEQUENCE [LARGE SCALE GENOMIC DNA]</scope>
    <source>
        <strain evidence="2 3">DSM 41827</strain>
    </source>
</reference>
<keyword evidence="3" id="KW-1185">Reference proteome</keyword>
<feature type="region of interest" description="Disordered" evidence="1">
    <location>
        <begin position="1"/>
        <end position="27"/>
    </location>
</feature>
<dbReference type="GeneID" id="93977057"/>
<evidence type="ECO:0000256" key="1">
    <source>
        <dbReference type="SAM" id="MobiDB-lite"/>
    </source>
</evidence>
<name>A0A7W3RPP2_STRMR</name>
<feature type="compositionally biased region" description="Basic and acidic residues" evidence="1">
    <location>
        <begin position="10"/>
        <end position="27"/>
    </location>
</feature>
<evidence type="ECO:0000313" key="2">
    <source>
        <dbReference type="EMBL" id="MBA9056593.1"/>
    </source>
</evidence>
<sequence length="195" mass="20799">MSGRAGAGDRGSRGEPGRAEAGRAEAGRWPELEAALAVVNRDVRATLTLPGREPLILMVVPDPDGFDGDQVYVAMADGRSHGNPVHSDDLEEGAEPEPGDAAAVLTVVAEAAQETLMELLWQVWPLCREHGTGMHPRPAGTSGEWYPGETAAVGPPVWWCRGGRAGDCHDASLIGELADTLPGKERRALRRRGRR</sequence>
<proteinExistence type="predicted"/>